<keyword evidence="9" id="KW-1133">Transmembrane helix</keyword>
<keyword evidence="7" id="KW-0067">ATP-binding</keyword>
<evidence type="ECO:0000256" key="8">
    <source>
        <dbReference type="ARBA" id="ARBA00023012"/>
    </source>
</evidence>
<dbReference type="InterPro" id="IPR036890">
    <property type="entry name" value="HATPase_C_sf"/>
</dbReference>
<protein>
    <recommendedName>
        <fullName evidence="2">histidine kinase</fullName>
        <ecNumber evidence="2">2.7.13.3</ecNumber>
    </recommendedName>
</protein>
<evidence type="ECO:0000256" key="1">
    <source>
        <dbReference type="ARBA" id="ARBA00000085"/>
    </source>
</evidence>
<evidence type="ECO:0000256" key="5">
    <source>
        <dbReference type="ARBA" id="ARBA00022741"/>
    </source>
</evidence>
<reference evidence="11 12" key="1">
    <citation type="submission" date="2023-05" db="EMBL/GenBank/DDBJ databases">
        <title>Lithophilousrod everest ZFBP1038 complete genpme.</title>
        <authorList>
            <person name="Tian M."/>
        </authorList>
    </citation>
    <scope>NUCLEOTIDE SEQUENCE [LARGE SCALE GENOMIC DNA]</scope>
    <source>
        <strain evidence="11 12">ZFBP1038</strain>
    </source>
</reference>
<dbReference type="Proteomes" id="UP001209083">
    <property type="component" value="Chromosome"/>
</dbReference>
<dbReference type="PANTHER" id="PTHR24421:SF10">
    <property type="entry name" value="NITRATE_NITRITE SENSOR PROTEIN NARQ"/>
    <property type="match status" value="1"/>
</dbReference>
<dbReference type="EMBL" id="CP090958">
    <property type="protein sequence ID" value="WGW13478.1"/>
    <property type="molecule type" value="Genomic_DNA"/>
</dbReference>
<evidence type="ECO:0000256" key="4">
    <source>
        <dbReference type="ARBA" id="ARBA00022679"/>
    </source>
</evidence>
<dbReference type="RefSeq" id="WP_349640300.1">
    <property type="nucleotide sequence ID" value="NZ_CP090958.1"/>
</dbReference>
<dbReference type="SUPFAM" id="SSF55874">
    <property type="entry name" value="ATPase domain of HSP90 chaperone/DNA topoisomerase II/histidine kinase"/>
    <property type="match status" value="1"/>
</dbReference>
<keyword evidence="9" id="KW-0472">Membrane</keyword>
<evidence type="ECO:0000313" key="11">
    <source>
        <dbReference type="EMBL" id="WGW13478.1"/>
    </source>
</evidence>
<organism evidence="11 12">
    <name type="scientific">Saxibacter everestensis</name>
    <dbReference type="NCBI Taxonomy" id="2909229"/>
    <lineage>
        <taxon>Bacteria</taxon>
        <taxon>Bacillati</taxon>
        <taxon>Actinomycetota</taxon>
        <taxon>Actinomycetes</taxon>
        <taxon>Micrococcales</taxon>
        <taxon>Brevibacteriaceae</taxon>
        <taxon>Saxibacter</taxon>
    </lineage>
</organism>
<dbReference type="InterPro" id="IPR011712">
    <property type="entry name" value="Sig_transdc_His_kin_sub3_dim/P"/>
</dbReference>
<dbReference type="InterPro" id="IPR050482">
    <property type="entry name" value="Sensor_HK_TwoCompSys"/>
</dbReference>
<feature type="transmembrane region" description="Helical" evidence="9">
    <location>
        <begin position="114"/>
        <end position="131"/>
    </location>
</feature>
<dbReference type="PANTHER" id="PTHR24421">
    <property type="entry name" value="NITRATE/NITRITE SENSOR PROTEIN NARX-RELATED"/>
    <property type="match status" value="1"/>
</dbReference>
<evidence type="ECO:0000256" key="2">
    <source>
        <dbReference type="ARBA" id="ARBA00012438"/>
    </source>
</evidence>
<comment type="catalytic activity">
    <reaction evidence="1">
        <text>ATP + protein L-histidine = ADP + protein N-phospho-L-histidine.</text>
        <dbReference type="EC" id="2.7.13.3"/>
    </reaction>
</comment>
<dbReference type="Gene3D" id="1.20.5.1930">
    <property type="match status" value="1"/>
</dbReference>
<feature type="transmembrane region" description="Helical" evidence="9">
    <location>
        <begin position="12"/>
        <end position="33"/>
    </location>
</feature>
<dbReference type="CDD" id="cd16917">
    <property type="entry name" value="HATPase_UhpB-NarQ-NarX-like"/>
    <property type="match status" value="1"/>
</dbReference>
<feature type="transmembrane region" description="Helical" evidence="9">
    <location>
        <begin position="68"/>
        <end position="94"/>
    </location>
</feature>
<sequence>MSRGITAGISRSDAATAALYFVFVTLLHLSGYAEDLLNLNRGVPLMPWLLALAIGCFGVLFRSSRLPVMLLVTGTGIALDLALGLSLTSVFLIYEMLFAATLGGGPRLSRVAEYTGFAGAAGMLVGSLVLSQDWRISLVFALQGLLIFVVPVHWASNVREHRNVAIAERAKAEAERLSAARAAELAELDLQLALTAERSQMARDLHDVIAGHLSAIAIQSEAALNQRGAELSRRVMTAVRENSIAALAEMRSMIDLLNEEARGPGEDTPENSAGDLGAIDSLLASAAAAGLRINSDFVLHHLRDVPRTVSLTAYRIVQEALTNVMKHAPGSDVWLRLTLERSALQIMVRNSVSSAQRNTETEGKGLKNMTIRANRLGGSLAVESDHGIWAIHAELPFDGALV</sequence>
<keyword evidence="4" id="KW-0808">Transferase</keyword>
<dbReference type="EC" id="2.7.13.3" evidence="2"/>
<keyword evidence="8" id="KW-0902">Two-component regulatory system</keyword>
<accession>A0ABY8QWY4</accession>
<feature type="transmembrane region" description="Helical" evidence="9">
    <location>
        <begin position="45"/>
        <end position="61"/>
    </location>
</feature>
<evidence type="ECO:0000256" key="3">
    <source>
        <dbReference type="ARBA" id="ARBA00022553"/>
    </source>
</evidence>
<gene>
    <name evidence="11" type="ORF">LWF01_06900</name>
</gene>
<evidence type="ECO:0000256" key="7">
    <source>
        <dbReference type="ARBA" id="ARBA00022840"/>
    </source>
</evidence>
<evidence type="ECO:0000256" key="9">
    <source>
        <dbReference type="SAM" id="Phobius"/>
    </source>
</evidence>
<feature type="domain" description="Signal transduction histidine kinase subgroup 3 dimerisation and phosphoacceptor" evidence="10">
    <location>
        <begin position="197"/>
        <end position="260"/>
    </location>
</feature>
<dbReference type="GO" id="GO:0016301">
    <property type="term" value="F:kinase activity"/>
    <property type="evidence" value="ECO:0007669"/>
    <property type="project" value="UniProtKB-KW"/>
</dbReference>
<keyword evidence="6 11" id="KW-0418">Kinase</keyword>
<dbReference type="Gene3D" id="3.30.565.10">
    <property type="entry name" value="Histidine kinase-like ATPase, C-terminal domain"/>
    <property type="match status" value="1"/>
</dbReference>
<keyword evidence="12" id="KW-1185">Reference proteome</keyword>
<feature type="transmembrane region" description="Helical" evidence="9">
    <location>
        <begin position="138"/>
        <end position="156"/>
    </location>
</feature>
<dbReference type="Pfam" id="PF07730">
    <property type="entry name" value="HisKA_3"/>
    <property type="match status" value="1"/>
</dbReference>
<keyword evidence="3" id="KW-0597">Phosphoprotein</keyword>
<evidence type="ECO:0000256" key="6">
    <source>
        <dbReference type="ARBA" id="ARBA00022777"/>
    </source>
</evidence>
<evidence type="ECO:0000259" key="10">
    <source>
        <dbReference type="Pfam" id="PF07730"/>
    </source>
</evidence>
<name>A0ABY8QWY4_9MICO</name>
<keyword evidence="5" id="KW-0547">Nucleotide-binding</keyword>
<evidence type="ECO:0000313" key="12">
    <source>
        <dbReference type="Proteomes" id="UP001209083"/>
    </source>
</evidence>
<keyword evidence="9" id="KW-0812">Transmembrane</keyword>
<proteinExistence type="predicted"/>